<comment type="catalytic activity">
    <reaction evidence="8">
        <text>Couples ATP hydrolysis with the unwinding of duplex DNA by translocating in the 3'-5' direction.</text>
        <dbReference type="EC" id="5.6.2.4"/>
    </reaction>
</comment>
<evidence type="ECO:0000259" key="15">
    <source>
        <dbReference type="PROSITE" id="PS51217"/>
    </source>
</evidence>
<evidence type="ECO:0000256" key="13">
    <source>
        <dbReference type="SAM" id="MobiDB-lite"/>
    </source>
</evidence>
<evidence type="ECO:0000256" key="10">
    <source>
        <dbReference type="ARBA" id="ARBA00034923"/>
    </source>
</evidence>
<dbReference type="GO" id="GO:0000725">
    <property type="term" value="P:recombinational repair"/>
    <property type="evidence" value="ECO:0007669"/>
    <property type="project" value="TreeGrafter"/>
</dbReference>
<evidence type="ECO:0000256" key="8">
    <source>
        <dbReference type="ARBA" id="ARBA00034617"/>
    </source>
</evidence>
<dbReference type="GO" id="GO:0003677">
    <property type="term" value="F:DNA binding"/>
    <property type="evidence" value="ECO:0007669"/>
    <property type="project" value="UniProtKB-KW"/>
</dbReference>
<dbReference type="InterPro" id="IPR027417">
    <property type="entry name" value="P-loop_NTPase"/>
</dbReference>
<evidence type="ECO:0000259" key="14">
    <source>
        <dbReference type="PROSITE" id="PS51198"/>
    </source>
</evidence>
<evidence type="ECO:0000256" key="5">
    <source>
        <dbReference type="ARBA" id="ARBA00022840"/>
    </source>
</evidence>
<dbReference type="Gene3D" id="1.10.10.160">
    <property type="match status" value="1"/>
</dbReference>
<organism evidence="16 17">
    <name type="scientific">Sodaliphilus pleomorphus</name>
    <dbReference type="NCBI Taxonomy" id="2606626"/>
    <lineage>
        <taxon>Bacteria</taxon>
        <taxon>Pseudomonadati</taxon>
        <taxon>Bacteroidota</taxon>
        <taxon>Bacteroidia</taxon>
        <taxon>Bacteroidales</taxon>
        <taxon>Muribaculaceae</taxon>
        <taxon>Sodaliphilus</taxon>
    </lineage>
</organism>
<evidence type="ECO:0000313" key="16">
    <source>
        <dbReference type="EMBL" id="MSS18222.1"/>
    </source>
</evidence>
<dbReference type="Gene3D" id="3.40.50.300">
    <property type="entry name" value="P-loop containing nucleotide triphosphate hydrolases"/>
    <property type="match status" value="2"/>
</dbReference>
<evidence type="ECO:0000313" key="17">
    <source>
        <dbReference type="Proteomes" id="UP000483362"/>
    </source>
</evidence>
<feature type="binding site" evidence="12">
    <location>
        <begin position="28"/>
        <end position="35"/>
    </location>
    <ligand>
        <name>ATP</name>
        <dbReference type="ChEBI" id="CHEBI:30616"/>
    </ligand>
</feature>
<dbReference type="EMBL" id="VULT01000017">
    <property type="protein sequence ID" value="MSS18222.1"/>
    <property type="molecule type" value="Genomic_DNA"/>
</dbReference>
<dbReference type="PANTHER" id="PTHR11070:SF2">
    <property type="entry name" value="ATP-DEPENDENT DNA HELICASE SRS2"/>
    <property type="match status" value="1"/>
</dbReference>
<dbReference type="GO" id="GO:0043138">
    <property type="term" value="F:3'-5' DNA helicase activity"/>
    <property type="evidence" value="ECO:0007669"/>
    <property type="project" value="UniProtKB-EC"/>
</dbReference>
<dbReference type="InterPro" id="IPR013986">
    <property type="entry name" value="DExx_box_DNA_helicase_dom_sf"/>
</dbReference>
<evidence type="ECO:0000256" key="7">
    <source>
        <dbReference type="ARBA" id="ARBA00023235"/>
    </source>
</evidence>
<dbReference type="InterPro" id="IPR000212">
    <property type="entry name" value="DNA_helicase_UvrD/REP"/>
</dbReference>
<comment type="catalytic activity">
    <reaction evidence="11">
        <text>ATP + H2O = ADP + phosphate + H(+)</text>
        <dbReference type="Rhea" id="RHEA:13065"/>
        <dbReference type="ChEBI" id="CHEBI:15377"/>
        <dbReference type="ChEBI" id="CHEBI:15378"/>
        <dbReference type="ChEBI" id="CHEBI:30616"/>
        <dbReference type="ChEBI" id="CHEBI:43474"/>
        <dbReference type="ChEBI" id="CHEBI:456216"/>
        <dbReference type="EC" id="5.6.2.4"/>
    </reaction>
</comment>
<dbReference type="RefSeq" id="WP_154328858.1">
    <property type="nucleotide sequence ID" value="NZ_CP045696.1"/>
</dbReference>
<reference evidence="16 17" key="1">
    <citation type="submission" date="2019-08" db="EMBL/GenBank/DDBJ databases">
        <title>In-depth cultivation of the pig gut microbiome towards novel bacterial diversity and tailored functional studies.</title>
        <authorList>
            <person name="Wylensek D."/>
            <person name="Hitch T.C.A."/>
            <person name="Clavel T."/>
        </authorList>
    </citation>
    <scope>NUCLEOTIDE SEQUENCE [LARGE SCALE GENOMIC DNA]</scope>
    <source>
        <strain evidence="16 17">Oil-RF-744-WCA-WT-10</strain>
    </source>
</reference>
<dbReference type="EC" id="5.6.2.4" evidence="9"/>
<dbReference type="SUPFAM" id="SSF52540">
    <property type="entry name" value="P-loop containing nucleoside triphosphate hydrolases"/>
    <property type="match status" value="1"/>
</dbReference>
<accession>A0A6L5XFG5</accession>
<evidence type="ECO:0000256" key="12">
    <source>
        <dbReference type="PROSITE-ProRule" id="PRU00560"/>
    </source>
</evidence>
<comment type="caution">
    <text evidence="16">The sequence shown here is derived from an EMBL/GenBank/DDBJ whole genome shotgun (WGS) entry which is preliminary data.</text>
</comment>
<dbReference type="AlphaFoldDB" id="A0A6L5XFG5"/>
<dbReference type="GO" id="GO:0005524">
    <property type="term" value="F:ATP binding"/>
    <property type="evidence" value="ECO:0007669"/>
    <property type="project" value="UniProtKB-UniRule"/>
</dbReference>
<keyword evidence="5 12" id="KW-0067">ATP-binding</keyword>
<dbReference type="CDD" id="cd18807">
    <property type="entry name" value="SF1_C_UvrD"/>
    <property type="match status" value="2"/>
</dbReference>
<dbReference type="Pfam" id="PF00580">
    <property type="entry name" value="UvrD-helicase"/>
    <property type="match status" value="1"/>
</dbReference>
<keyword evidence="7" id="KW-0413">Isomerase</keyword>
<feature type="region of interest" description="Disordered" evidence="13">
    <location>
        <begin position="692"/>
        <end position="747"/>
    </location>
</feature>
<gene>
    <name evidence="16" type="ORF">FYJ29_10690</name>
</gene>
<dbReference type="Proteomes" id="UP000483362">
    <property type="component" value="Unassembled WGS sequence"/>
</dbReference>
<sequence length="799" mass="90263">MQSNYIEQLNPQQKAAVLYTDGPELVIAGAGSGKTRVLTYKIAYLLDQGVAPWQIMALTFTNKAAREMRERVELLLDAQDLGKLWMGTFHSIFARILRLNAEKIGFKSNYTIYDASDSVSAIKHIIKDLGYDDKVYKPSSIQARISNLKNAMVSPADYKRDKRWAQEDIEAKRPYLGVIYDAYCTQCRNSQALDFDDLLYYTNVLLRDNPDVRARYMQQFKYILVDEYQDTNFAQDLIIKQLAGDDTKICVVGDDAQSIYSFRGANIDNILNLQSIYPGLKIFKLEENYRSTQNILDVANSLIAANTHQYRKHIFTHNGAGKKVRVIRCASDYEESYIIANTIASLKRQAGYKWSDFAVLYRTNSQSRVIEKALNSGGLANDHGHMRSPIPYRIYGGLAFFQRKEVKDALCYFKMVINPDDEAIRRIINYPRRGIGDTTVEKIHRCAARKKVSMWEVITRPGFYGLDVNRGTLGKIASFKAKVDEIQQLDRAGKDAYETARGIIEKTGLLEILMGDKTPENISRQENLQELLNSVKEYVDNHLEETGNVATLAEYLTDAALATDQDNDQNADGDCVTLMTVHAAKGLEYRNVIISGVEDNRFPSYKNQDRLAQIEEERRLLYVAITRAKENCIMLYSDTVVMAGKPTPVAPSRFIMDIDPKLLLMSQTSFAASKAGSYDSYHSRWDRENEEGYKEHNAHQYQSHRASDSPTRAESQHLQAASPRRLTPVRQVQGRPTTGGGSAHTPDELHVGTVIKHARFGEGTVTNIDLTTDAKITVNFNALGQKLLLLKFAKFDIVG</sequence>
<dbReference type="InterPro" id="IPR014016">
    <property type="entry name" value="UvrD-like_ATP-bd"/>
</dbReference>
<evidence type="ECO:0000256" key="11">
    <source>
        <dbReference type="ARBA" id="ARBA00048988"/>
    </source>
</evidence>
<dbReference type="InterPro" id="IPR014017">
    <property type="entry name" value="DNA_helicase_UvrD-like_C"/>
</dbReference>
<proteinExistence type="inferred from homology"/>
<evidence type="ECO:0000256" key="9">
    <source>
        <dbReference type="ARBA" id="ARBA00034808"/>
    </source>
</evidence>
<dbReference type="Gene3D" id="1.10.486.10">
    <property type="entry name" value="PCRA, domain 4"/>
    <property type="match status" value="1"/>
</dbReference>
<dbReference type="PANTHER" id="PTHR11070">
    <property type="entry name" value="UVRD / RECB / PCRA DNA HELICASE FAMILY MEMBER"/>
    <property type="match status" value="1"/>
</dbReference>
<comment type="similarity">
    <text evidence="1">Belongs to the helicase family. UvrD subfamily.</text>
</comment>
<evidence type="ECO:0000256" key="6">
    <source>
        <dbReference type="ARBA" id="ARBA00023125"/>
    </source>
</evidence>
<keyword evidence="2 12" id="KW-0547">Nucleotide-binding</keyword>
<feature type="compositionally biased region" description="Polar residues" evidence="13">
    <location>
        <begin position="699"/>
        <end position="719"/>
    </location>
</feature>
<evidence type="ECO:0000256" key="3">
    <source>
        <dbReference type="ARBA" id="ARBA00022801"/>
    </source>
</evidence>
<keyword evidence="3 12" id="KW-0378">Hydrolase</keyword>
<feature type="domain" description="UvrD-like helicase C-terminal" evidence="15">
    <location>
        <begin position="293"/>
        <end position="586"/>
    </location>
</feature>
<dbReference type="PROSITE" id="PS51198">
    <property type="entry name" value="UVRD_HELICASE_ATP_BIND"/>
    <property type="match status" value="1"/>
</dbReference>
<evidence type="ECO:0000256" key="2">
    <source>
        <dbReference type="ARBA" id="ARBA00022741"/>
    </source>
</evidence>
<protein>
    <recommendedName>
        <fullName evidence="9">DNA 3'-5' helicase</fullName>
        <ecNumber evidence="9">5.6.2.4</ecNumber>
    </recommendedName>
    <alternativeName>
        <fullName evidence="10">DNA 3'-5' helicase II</fullName>
    </alternativeName>
</protein>
<evidence type="ECO:0000256" key="1">
    <source>
        <dbReference type="ARBA" id="ARBA00009922"/>
    </source>
</evidence>
<dbReference type="Pfam" id="PF13361">
    <property type="entry name" value="UvrD_C"/>
    <property type="match status" value="1"/>
</dbReference>
<dbReference type="GO" id="GO:0033202">
    <property type="term" value="C:DNA helicase complex"/>
    <property type="evidence" value="ECO:0007669"/>
    <property type="project" value="TreeGrafter"/>
</dbReference>
<dbReference type="GO" id="GO:0016787">
    <property type="term" value="F:hydrolase activity"/>
    <property type="evidence" value="ECO:0007669"/>
    <property type="project" value="UniProtKB-UniRule"/>
</dbReference>
<feature type="domain" description="UvrD-like helicase ATP-binding" evidence="14">
    <location>
        <begin position="7"/>
        <end position="292"/>
    </location>
</feature>
<keyword evidence="6" id="KW-0238">DNA-binding</keyword>
<evidence type="ECO:0000256" key="4">
    <source>
        <dbReference type="ARBA" id="ARBA00022806"/>
    </source>
</evidence>
<dbReference type="PROSITE" id="PS51217">
    <property type="entry name" value="UVRD_HELICASE_CTER"/>
    <property type="match status" value="1"/>
</dbReference>
<name>A0A6L5XFG5_9BACT</name>
<keyword evidence="17" id="KW-1185">Reference proteome</keyword>
<keyword evidence="4 12" id="KW-0347">Helicase</keyword>
<dbReference type="GO" id="GO:0005829">
    <property type="term" value="C:cytosol"/>
    <property type="evidence" value="ECO:0007669"/>
    <property type="project" value="TreeGrafter"/>
</dbReference>
<dbReference type="CDD" id="cd17932">
    <property type="entry name" value="DEXQc_UvrD"/>
    <property type="match status" value="1"/>
</dbReference>